<name>A0ACD3B4H3_9AGAR</name>
<proteinExistence type="predicted"/>
<evidence type="ECO:0000313" key="1">
    <source>
        <dbReference type="EMBL" id="TFK73015.1"/>
    </source>
</evidence>
<gene>
    <name evidence="1" type="ORF">BDN72DRAFT_835331</name>
</gene>
<dbReference type="Proteomes" id="UP000308600">
    <property type="component" value="Unassembled WGS sequence"/>
</dbReference>
<evidence type="ECO:0000313" key="2">
    <source>
        <dbReference type="Proteomes" id="UP000308600"/>
    </source>
</evidence>
<accession>A0ACD3B4H3</accession>
<keyword evidence="2" id="KW-1185">Reference proteome</keyword>
<reference evidence="1 2" key="1">
    <citation type="journal article" date="2019" name="Nat. Ecol. Evol.">
        <title>Megaphylogeny resolves global patterns of mushroom evolution.</title>
        <authorList>
            <person name="Varga T."/>
            <person name="Krizsan K."/>
            <person name="Foldi C."/>
            <person name="Dima B."/>
            <person name="Sanchez-Garcia M."/>
            <person name="Sanchez-Ramirez S."/>
            <person name="Szollosi G.J."/>
            <person name="Szarkandi J.G."/>
            <person name="Papp V."/>
            <person name="Albert L."/>
            <person name="Andreopoulos W."/>
            <person name="Angelini C."/>
            <person name="Antonin V."/>
            <person name="Barry K.W."/>
            <person name="Bougher N.L."/>
            <person name="Buchanan P."/>
            <person name="Buyck B."/>
            <person name="Bense V."/>
            <person name="Catcheside P."/>
            <person name="Chovatia M."/>
            <person name="Cooper J."/>
            <person name="Damon W."/>
            <person name="Desjardin D."/>
            <person name="Finy P."/>
            <person name="Geml J."/>
            <person name="Haridas S."/>
            <person name="Hughes K."/>
            <person name="Justo A."/>
            <person name="Karasinski D."/>
            <person name="Kautmanova I."/>
            <person name="Kiss B."/>
            <person name="Kocsube S."/>
            <person name="Kotiranta H."/>
            <person name="LaButti K.M."/>
            <person name="Lechner B.E."/>
            <person name="Liimatainen K."/>
            <person name="Lipzen A."/>
            <person name="Lukacs Z."/>
            <person name="Mihaltcheva S."/>
            <person name="Morgado L.N."/>
            <person name="Niskanen T."/>
            <person name="Noordeloos M.E."/>
            <person name="Ohm R.A."/>
            <person name="Ortiz-Santana B."/>
            <person name="Ovrebo C."/>
            <person name="Racz N."/>
            <person name="Riley R."/>
            <person name="Savchenko A."/>
            <person name="Shiryaev A."/>
            <person name="Soop K."/>
            <person name="Spirin V."/>
            <person name="Szebenyi C."/>
            <person name="Tomsovsky M."/>
            <person name="Tulloss R.E."/>
            <person name="Uehling J."/>
            <person name="Grigoriev I.V."/>
            <person name="Vagvolgyi C."/>
            <person name="Papp T."/>
            <person name="Martin F.M."/>
            <person name="Miettinen O."/>
            <person name="Hibbett D.S."/>
            <person name="Nagy L.G."/>
        </authorList>
    </citation>
    <scope>NUCLEOTIDE SEQUENCE [LARGE SCALE GENOMIC DNA]</scope>
    <source>
        <strain evidence="1 2">NL-1719</strain>
    </source>
</reference>
<dbReference type="EMBL" id="ML208279">
    <property type="protein sequence ID" value="TFK73015.1"/>
    <property type="molecule type" value="Genomic_DNA"/>
</dbReference>
<protein>
    <submittedName>
        <fullName evidence="1">Uncharacterized protein</fullName>
    </submittedName>
</protein>
<organism evidence="1 2">
    <name type="scientific">Pluteus cervinus</name>
    <dbReference type="NCBI Taxonomy" id="181527"/>
    <lineage>
        <taxon>Eukaryota</taxon>
        <taxon>Fungi</taxon>
        <taxon>Dikarya</taxon>
        <taxon>Basidiomycota</taxon>
        <taxon>Agaricomycotina</taxon>
        <taxon>Agaricomycetes</taxon>
        <taxon>Agaricomycetidae</taxon>
        <taxon>Agaricales</taxon>
        <taxon>Pluteineae</taxon>
        <taxon>Pluteaceae</taxon>
        <taxon>Pluteus</taxon>
    </lineage>
</organism>
<sequence length="1498" mass="163950">MPLRHESSLVADSTMSRSPSPAETPATKRTIITYGRRRDQANDPDSSVVSSTWSSSSRSSTYKTGPHNVDEEIPPSSDASRWHSDNDLKDDDEAEGSDDDEKAPPKFVFGWKKKLQEMDDTEDFEGFIPENPVGGSELREGLPQAVIERSLSPQRPEVPGTLTAPTSPNNPSPRLIPKSIFDDSLSSLTASSIPRDALSSPGSSPAGSPVVKSSGRVKRRGVVRDSDSESDAIEEKIIASNSPVHSHPITTPIHSSQTPPTSDDEMPAQISKTLSKGKGKASRRSVQPLEFHEGASPSAGQLKSSSKGKRRKDGRVKPPTKKELEETAKDRVRIAAEQQISIPKAQRKSLTMASFFASLAEEKAPKEDLSSDPIAQFSSPAQDRTLPTTMANLHGHLPQPRRPVAIAEDVFGQPSSLLASTSDQGKSLSEIQPRQNSDGELPVVSEVVRDDDEQAKEVKRKGLLELKQRALAMQGTMAAHEPEMDDDDDDLEIVDEQKGPVQLVKDMDKERRSGKQKRVSDIRKQQLNLGGVEVNQQKAKRDATRRGPEELTSLLRGSPRVTKRADKRHLTQAELNKALIKKVSEESKDATKKKEDEWVRRGGRLATTITEGDSGAAIEALKVYAEKGMKATKARDGGSIREDDQEDGDDEDGSDDDWRPEMRGSASPVGSDDEEGSDKENAEQTKHSQEEEDVTMVGQEESALLDDPAEEDENIPGAVPVRQHRRTQIVQSDSEPENDENAPPPPSTASFSFGDPGLLSSSSSSAQQDFDEFLMPPPGQLGQRRHRPSISSIDMDEQTDGDNEEGEDKENQAVPTCRPDVGSSLGPLLDPFFGGGAQRDSTPPPAQQRDPDASDDDPFSSPVGPAVLTPFTAKLKQFSPRSARHLSPTLKPLFGGSAKGKEPAFSQFSDDEGEFAPAPLQGGFSQLFEAGTARQHTPKSRAPFANLKAGDGLDLTQDVDQRTIVHIDDKLRRKADSIFEKEQAYVLEIANHKPAQNDQPTYVNDLGFLTQTRPDVSSPEIYRPAPPSQALSTQANGIGPSPAAQRHPLGTLSFSQKSDFEESPDGRPLRRLRRAGSPTHPANARHGYRSSPSVSPSARKAKLLNALDVLGNSKSKKGDKPARKLDRSEFVEAEAQESDDDNKFGFGPLRKHNDEEEEDGEDLDKTLEALVDDKEMDEETLAKQRVIEKFKEQEEQADQENEKLHKAAIHGDLRKKRRNHGLGLSDSGEDSEEDEKNKKIRKGMHKKQKIDRNDIKALGENEKTRAFFQTYAGDLMDDNKGLEFLQQTQDVDMADNDNTQSSAGNDPDDEENDEDDKPRYVSRDEVIRRVREAAQTKPDDLEEPMDPRDVSWIDEQMSEDEGTQHPLIREAKIGRRKARPAGATGLTGARTIDLDGPVEVIPKTSHVEERERLRMQSWAKTEARSRTAGTTGRAVGGAAVTGHSSRARAKEGGGSLRSGQAAPSGSSSTSRGENKSRKPLKSMPSMLASVADRSARFG</sequence>